<keyword evidence="1" id="KW-1133">Transmembrane helix</keyword>
<comment type="caution">
    <text evidence="3">The sequence shown here is derived from an EMBL/GenBank/DDBJ whole genome shotgun (WGS) entry which is preliminary data.</text>
</comment>
<evidence type="ECO:0000313" key="4">
    <source>
        <dbReference type="Proteomes" id="UP001500880"/>
    </source>
</evidence>
<feature type="domain" description="Putative zinc-finger" evidence="2">
    <location>
        <begin position="9"/>
        <end position="38"/>
    </location>
</feature>
<organism evidence="3 4">
    <name type="scientific">Salinibacillus aidingensis</name>
    <dbReference type="NCBI Taxonomy" id="237684"/>
    <lineage>
        <taxon>Bacteria</taxon>
        <taxon>Bacillati</taxon>
        <taxon>Bacillota</taxon>
        <taxon>Bacilli</taxon>
        <taxon>Bacillales</taxon>
        <taxon>Bacillaceae</taxon>
        <taxon>Salinibacillus</taxon>
    </lineage>
</organism>
<accession>A0ABN1B5K2</accession>
<evidence type="ECO:0000256" key="1">
    <source>
        <dbReference type="SAM" id="Phobius"/>
    </source>
</evidence>
<proteinExistence type="predicted"/>
<keyword evidence="1" id="KW-0812">Transmembrane</keyword>
<sequence length="231" mass="27270">MMPNHLSEEKIIDFIEQELPENEEIKVQEHLNECQDCQELFSFWTHTLNEEVEVPETQQKSIWNQLSSEVQRQRKREFKTWYKGILAVSIGAVLFISGVFTGEKMTEHETATHSANQNESFVIDPKTEIYDLVHTSSGDNKGYAWYNPVRREMILYIDDDLEKHVRADIETNNSTITKGSIELNHDHQYIYIKDQQLREFYRLILKNQLNQNPISSYEFRAVQLNNESLLE</sequence>
<evidence type="ECO:0000313" key="3">
    <source>
        <dbReference type="EMBL" id="GAA0490732.1"/>
    </source>
</evidence>
<dbReference type="InterPro" id="IPR027383">
    <property type="entry name" value="Znf_put"/>
</dbReference>
<keyword evidence="1" id="KW-0472">Membrane</keyword>
<protein>
    <recommendedName>
        <fullName evidence="2">Putative zinc-finger domain-containing protein</fullName>
    </recommendedName>
</protein>
<keyword evidence="4" id="KW-1185">Reference proteome</keyword>
<feature type="transmembrane region" description="Helical" evidence="1">
    <location>
        <begin position="81"/>
        <end position="100"/>
    </location>
</feature>
<dbReference type="Pfam" id="PF13490">
    <property type="entry name" value="zf-HC2"/>
    <property type="match status" value="1"/>
</dbReference>
<dbReference type="EMBL" id="BAAADO010000003">
    <property type="protein sequence ID" value="GAA0490732.1"/>
    <property type="molecule type" value="Genomic_DNA"/>
</dbReference>
<name>A0ABN1B5K2_9BACI</name>
<gene>
    <name evidence="3" type="ORF">GCM10008986_15950</name>
</gene>
<reference evidence="3 4" key="1">
    <citation type="journal article" date="2019" name="Int. J. Syst. Evol. Microbiol.">
        <title>The Global Catalogue of Microorganisms (GCM) 10K type strain sequencing project: providing services to taxonomists for standard genome sequencing and annotation.</title>
        <authorList>
            <consortium name="The Broad Institute Genomics Platform"/>
            <consortium name="The Broad Institute Genome Sequencing Center for Infectious Disease"/>
            <person name="Wu L."/>
            <person name="Ma J."/>
        </authorList>
    </citation>
    <scope>NUCLEOTIDE SEQUENCE [LARGE SCALE GENOMIC DNA]</scope>
    <source>
        <strain evidence="3 4">JCM 12389</strain>
    </source>
</reference>
<dbReference type="Proteomes" id="UP001500880">
    <property type="component" value="Unassembled WGS sequence"/>
</dbReference>
<evidence type="ECO:0000259" key="2">
    <source>
        <dbReference type="Pfam" id="PF13490"/>
    </source>
</evidence>